<gene>
    <name evidence="2" type="ORF">MEQU1_003068</name>
</gene>
<accession>A0AAF0IZZ0</accession>
<keyword evidence="3" id="KW-1185">Reference proteome</keyword>
<keyword evidence="2" id="KW-0808">Transferase</keyword>
<feature type="compositionally biased region" description="Polar residues" evidence="1">
    <location>
        <begin position="36"/>
        <end position="54"/>
    </location>
</feature>
<evidence type="ECO:0000256" key="1">
    <source>
        <dbReference type="SAM" id="MobiDB-lite"/>
    </source>
</evidence>
<dbReference type="Proteomes" id="UP001214415">
    <property type="component" value="Chromosome 6"/>
</dbReference>
<dbReference type="AlphaFoldDB" id="A0AAF0IZZ0"/>
<reference evidence="2" key="1">
    <citation type="submission" date="2023-03" db="EMBL/GenBank/DDBJ databases">
        <title>Mating type loci evolution in Malassezia.</title>
        <authorList>
            <person name="Coelho M.A."/>
        </authorList>
    </citation>
    <scope>NUCLEOTIDE SEQUENCE</scope>
    <source>
        <strain evidence="2">CBS 12830</strain>
    </source>
</reference>
<dbReference type="GO" id="GO:0061630">
    <property type="term" value="F:ubiquitin protein ligase activity"/>
    <property type="evidence" value="ECO:0007669"/>
    <property type="project" value="UniProtKB-EC"/>
</dbReference>
<organism evidence="2 3">
    <name type="scientific">Malassezia equina</name>
    <dbReference type="NCBI Taxonomy" id="1381935"/>
    <lineage>
        <taxon>Eukaryota</taxon>
        <taxon>Fungi</taxon>
        <taxon>Dikarya</taxon>
        <taxon>Basidiomycota</taxon>
        <taxon>Ustilaginomycotina</taxon>
        <taxon>Malasseziomycetes</taxon>
        <taxon>Malasseziales</taxon>
        <taxon>Malasseziaceae</taxon>
        <taxon>Malassezia</taxon>
    </lineage>
</organism>
<protein>
    <submittedName>
        <fullName evidence="2">RING-type E3 ubiquitin transferase</fullName>
        <ecNumber evidence="2">2.3.2.27</ecNumber>
    </submittedName>
</protein>
<sequence>MGPHVLHALDPLTHRFLIHSLTNDEHASSELEDTNEQSLTPSPRASPSVESAPSLQDIRRREEARHRRAMRQSLLARRRIYQRHLYAKHVASNRYTKYKPYPGPTGFRRNAAYARLLATFLQRELQVWPHLDVPFLSYYIPAMLSYVDITSDAMLERLTEWVGDADDARHLAHEMELFVRSGLGSLGLDQYDRNPWLQYDNVAST</sequence>
<name>A0AAF0IZZ0_9BASI</name>
<feature type="region of interest" description="Disordered" evidence="1">
    <location>
        <begin position="27"/>
        <end position="63"/>
    </location>
</feature>
<keyword evidence="2" id="KW-0012">Acyltransferase</keyword>
<dbReference type="EMBL" id="CP119905">
    <property type="protein sequence ID" value="WFD24369.1"/>
    <property type="molecule type" value="Genomic_DNA"/>
</dbReference>
<evidence type="ECO:0000313" key="3">
    <source>
        <dbReference type="Proteomes" id="UP001214415"/>
    </source>
</evidence>
<evidence type="ECO:0000313" key="2">
    <source>
        <dbReference type="EMBL" id="WFD24369.1"/>
    </source>
</evidence>
<proteinExistence type="predicted"/>
<dbReference type="EC" id="2.3.2.27" evidence="2"/>